<dbReference type="InterPro" id="IPR050222">
    <property type="entry name" value="MATE_MdtK"/>
</dbReference>
<dbReference type="InterPro" id="IPR044644">
    <property type="entry name" value="DinF-like"/>
</dbReference>
<dbReference type="InterPro" id="IPR002528">
    <property type="entry name" value="MATE_fam"/>
</dbReference>
<evidence type="ECO:0000256" key="4">
    <source>
        <dbReference type="ARBA" id="ARBA00020268"/>
    </source>
</evidence>
<evidence type="ECO:0000256" key="10">
    <source>
        <dbReference type="SAM" id="Phobius"/>
    </source>
</evidence>
<evidence type="ECO:0000313" key="11">
    <source>
        <dbReference type="EMBL" id="MDQ0252755.1"/>
    </source>
</evidence>
<feature type="transmembrane region" description="Helical" evidence="10">
    <location>
        <begin position="318"/>
        <end position="339"/>
    </location>
</feature>
<evidence type="ECO:0000256" key="3">
    <source>
        <dbReference type="ARBA" id="ARBA00010199"/>
    </source>
</evidence>
<organism evidence="11 12">
    <name type="scientific">Evansella vedderi</name>
    <dbReference type="NCBI Taxonomy" id="38282"/>
    <lineage>
        <taxon>Bacteria</taxon>
        <taxon>Bacillati</taxon>
        <taxon>Bacillota</taxon>
        <taxon>Bacilli</taxon>
        <taxon>Bacillales</taxon>
        <taxon>Bacillaceae</taxon>
        <taxon>Evansella</taxon>
    </lineage>
</organism>
<keyword evidence="12" id="KW-1185">Reference proteome</keyword>
<feature type="transmembrane region" description="Helical" evidence="10">
    <location>
        <begin position="168"/>
        <end position="193"/>
    </location>
</feature>
<dbReference type="NCBIfam" id="TIGR00797">
    <property type="entry name" value="matE"/>
    <property type="match status" value="1"/>
</dbReference>
<feature type="transmembrane region" description="Helical" evidence="10">
    <location>
        <begin position="18"/>
        <end position="39"/>
    </location>
</feature>
<evidence type="ECO:0000256" key="2">
    <source>
        <dbReference type="ARBA" id="ARBA00004141"/>
    </source>
</evidence>
<evidence type="ECO:0000256" key="7">
    <source>
        <dbReference type="ARBA" id="ARBA00022989"/>
    </source>
</evidence>
<dbReference type="CDD" id="cd13136">
    <property type="entry name" value="MATE_DinF_like"/>
    <property type="match status" value="1"/>
</dbReference>
<comment type="function">
    <text evidence="1">Multidrug efflux pump.</text>
</comment>
<keyword evidence="7 10" id="KW-1133">Transmembrane helix</keyword>
<dbReference type="PANTHER" id="PTHR43298:SF2">
    <property type="entry name" value="FMN_FAD EXPORTER YEEO-RELATED"/>
    <property type="match status" value="1"/>
</dbReference>
<evidence type="ECO:0000256" key="1">
    <source>
        <dbReference type="ARBA" id="ARBA00003408"/>
    </source>
</evidence>
<accession>A0ABT9ZP89</accession>
<protein>
    <recommendedName>
        <fullName evidence="4">Probable multidrug resistance protein NorM</fullName>
    </recommendedName>
    <alternativeName>
        <fullName evidence="9">Multidrug-efflux transporter</fullName>
    </alternativeName>
</protein>
<comment type="caution">
    <text evidence="11">The sequence shown here is derived from an EMBL/GenBank/DDBJ whole genome shotgun (WGS) entry which is preliminary data.</text>
</comment>
<feature type="transmembrane region" description="Helical" evidence="10">
    <location>
        <begin position="279"/>
        <end position="306"/>
    </location>
</feature>
<feature type="transmembrane region" description="Helical" evidence="10">
    <location>
        <begin position="96"/>
        <end position="118"/>
    </location>
</feature>
<dbReference type="EMBL" id="JAUSUG010000001">
    <property type="protein sequence ID" value="MDQ0252755.1"/>
    <property type="molecule type" value="Genomic_DNA"/>
</dbReference>
<dbReference type="RefSeq" id="WP_307320528.1">
    <property type="nucleotide sequence ID" value="NZ_JAUSUG010000001.1"/>
</dbReference>
<feature type="transmembrane region" description="Helical" evidence="10">
    <location>
        <begin position="248"/>
        <end position="267"/>
    </location>
</feature>
<dbReference type="Proteomes" id="UP001230005">
    <property type="component" value="Unassembled WGS sequence"/>
</dbReference>
<comment type="subcellular location">
    <subcellularLocation>
        <location evidence="2">Membrane</location>
        <topology evidence="2">Multi-pass membrane protein</topology>
    </subcellularLocation>
</comment>
<dbReference type="Pfam" id="PF01554">
    <property type="entry name" value="MatE"/>
    <property type="match status" value="2"/>
</dbReference>
<comment type="similarity">
    <text evidence="3">Belongs to the multi antimicrobial extrusion (MATE) (TC 2.A.66.1) family.</text>
</comment>
<keyword evidence="5" id="KW-0813">Transport</keyword>
<evidence type="ECO:0000256" key="5">
    <source>
        <dbReference type="ARBA" id="ARBA00022448"/>
    </source>
</evidence>
<evidence type="ECO:0000256" key="6">
    <source>
        <dbReference type="ARBA" id="ARBA00022692"/>
    </source>
</evidence>
<feature type="transmembrane region" description="Helical" evidence="10">
    <location>
        <begin position="393"/>
        <end position="412"/>
    </location>
</feature>
<name>A0ABT9ZP89_9BACI</name>
<feature type="transmembrane region" description="Helical" evidence="10">
    <location>
        <begin position="199"/>
        <end position="221"/>
    </location>
</feature>
<feature type="transmembrane region" description="Helical" evidence="10">
    <location>
        <begin position="359"/>
        <end position="381"/>
    </location>
</feature>
<keyword evidence="8 10" id="KW-0472">Membrane</keyword>
<sequence>MITETKPMIQQEIVSHKAFLMLAIPLIVSTLTTPLLGAVDTAVVGHLNNPSYIGGVAVGALIFNTLYWLLGFLRVSTTVFSSQAHGMKSENEIQTTFLRPFVIALVVGIVFILLQVPIKTAAISIISPSAQVAVLSELYFDIRIWGAPFALVNYVILGWLIGTSKVKLALILQVFMNVLNIILDVLFVLVFSYGVAGVAAASLISEISGALIGVGIFLGIYKLRDLRQSEGIFTKAPFINMLKMNRDLFIRTACLLTVFTVFTAQGAKMGELTLAVNAILLQIQFLMAYFFDGISNATSILVGRAVGEKNKRLYTRSIQLSAIWAFVASISLMILLFIGKDLVIPLFTSITSVQLQTHVYLIWMLLFPLTIFWGIQLNGIFSGATKAAPIRDSLIISMVVFLVSVWLFIPIWGNHGLWLAFTLFSLSRSLSLWVYLPRLQKTVFHY</sequence>
<proteinExistence type="inferred from homology"/>
<evidence type="ECO:0000313" key="12">
    <source>
        <dbReference type="Proteomes" id="UP001230005"/>
    </source>
</evidence>
<evidence type="ECO:0000256" key="8">
    <source>
        <dbReference type="ARBA" id="ARBA00023136"/>
    </source>
</evidence>
<feature type="transmembrane region" description="Helical" evidence="10">
    <location>
        <begin position="418"/>
        <end position="436"/>
    </location>
</feature>
<reference evidence="11 12" key="1">
    <citation type="submission" date="2023-07" db="EMBL/GenBank/DDBJ databases">
        <title>Genomic Encyclopedia of Type Strains, Phase IV (KMG-IV): sequencing the most valuable type-strain genomes for metagenomic binning, comparative biology and taxonomic classification.</title>
        <authorList>
            <person name="Goeker M."/>
        </authorList>
    </citation>
    <scope>NUCLEOTIDE SEQUENCE [LARGE SCALE GENOMIC DNA]</scope>
    <source>
        <strain evidence="11 12">DSM 9768</strain>
    </source>
</reference>
<dbReference type="PANTHER" id="PTHR43298">
    <property type="entry name" value="MULTIDRUG RESISTANCE PROTEIN NORM-RELATED"/>
    <property type="match status" value="1"/>
</dbReference>
<evidence type="ECO:0000256" key="9">
    <source>
        <dbReference type="ARBA" id="ARBA00031636"/>
    </source>
</evidence>
<gene>
    <name evidence="11" type="ORF">J2S74_000127</name>
</gene>
<feature type="transmembrane region" description="Helical" evidence="10">
    <location>
        <begin position="51"/>
        <end position="75"/>
    </location>
</feature>
<keyword evidence="6 10" id="KW-0812">Transmembrane</keyword>
<feature type="transmembrane region" description="Helical" evidence="10">
    <location>
        <begin position="138"/>
        <end position="161"/>
    </location>
</feature>